<keyword evidence="3 6" id="KW-0274">FAD</keyword>
<evidence type="ECO:0000259" key="8">
    <source>
        <dbReference type="PROSITE" id="PS51387"/>
    </source>
</evidence>
<dbReference type="Gene3D" id="3.30.465.10">
    <property type="match status" value="1"/>
</dbReference>
<dbReference type="EMBL" id="LSZO01000007">
    <property type="protein sequence ID" value="KXU39400.1"/>
    <property type="molecule type" value="Genomic_DNA"/>
</dbReference>
<accession>A0A139SYD1</accession>
<reference evidence="9 10" key="1">
    <citation type="submission" date="2016-02" db="EMBL/GenBank/DDBJ databases">
        <authorList>
            <person name="Wen L."/>
            <person name="He K."/>
            <person name="Yang H."/>
        </authorList>
    </citation>
    <scope>NUCLEOTIDE SEQUENCE [LARGE SCALE GENOMIC DNA]</scope>
    <source>
        <strain evidence="9 10">CV58</strain>
    </source>
</reference>
<dbReference type="InterPro" id="IPR016169">
    <property type="entry name" value="FAD-bd_PCMH_sub2"/>
</dbReference>
<dbReference type="AlphaFoldDB" id="A0A139SYD1"/>
<sequence length="536" mass="58713">MRRWNGWGEEHTEMALAADGARFLQGVLGDGQVLPLASLDSVIKQVPPSRLPAHPLTSCDPELRIRHARGQSLPDWLAMRSGQFERFPDAVALPESAEQIRELLAFAKAQDALVIPYGGGTSVAGHINPPESSKPVLTLSLARMNRLLELDTTSHLATFGAGANGPQVESQLRAKGYRLGHFPQSFELATVGGWIASRSSGQQSLGYGRIEQLFAGGLLETFDGTLEIKGFPASAAGPDLRELVLGSEGRFGVLSEVKMRVSREPACERFYAVFLPDWNHALPAVRELVHAKVPLSMLRLSNTAETTTQLKLAGHPGQIAWLERYLRLRGISSDKCMLLLGISAHPKQLRASLSQAKAILKPHGAVWTGTLLGKIWERGRFRFPYLRETLWQAGYLVDTLETVIDWSGVERLLGALEHSLQAGLKDENEPVHVFTHLSHLYGSGSSIYTSYLFRPGADYKTALARWQKLKKAACEAIVREGGSISHHHGVGRDHAPYLAAEKGERGMAVLQTLAQHFDPQGRLNPGALLLDQGQMQ</sequence>
<dbReference type="InterPro" id="IPR004113">
    <property type="entry name" value="FAD-bd_oxidored_4_C"/>
</dbReference>
<evidence type="ECO:0000313" key="9">
    <source>
        <dbReference type="EMBL" id="KXU39400.1"/>
    </source>
</evidence>
<evidence type="ECO:0000256" key="2">
    <source>
        <dbReference type="ARBA" id="ARBA00022630"/>
    </source>
</evidence>
<dbReference type="GO" id="GO:0071949">
    <property type="term" value="F:FAD binding"/>
    <property type="evidence" value="ECO:0007669"/>
    <property type="project" value="InterPro"/>
</dbReference>
<dbReference type="InterPro" id="IPR016171">
    <property type="entry name" value="Vanillyl_alc_oxidase_C-sub2"/>
</dbReference>
<comment type="similarity">
    <text evidence="1">Belongs to the FAD-binding oxidoreductase/transferase type 4 family.</text>
</comment>
<evidence type="ECO:0000256" key="1">
    <source>
        <dbReference type="ARBA" id="ARBA00008000"/>
    </source>
</evidence>
<dbReference type="Gene3D" id="3.30.43.10">
    <property type="entry name" value="Uridine Diphospho-n-acetylenolpyruvylglucosamine Reductase, domain 2"/>
    <property type="match status" value="1"/>
</dbReference>
<dbReference type="GO" id="GO:0008610">
    <property type="term" value="P:lipid biosynthetic process"/>
    <property type="evidence" value="ECO:0007669"/>
    <property type="project" value="InterPro"/>
</dbReference>
<gene>
    <name evidence="9" type="ORF">AXE65_08700</name>
</gene>
<dbReference type="Pfam" id="PF01565">
    <property type="entry name" value="FAD_binding_4"/>
    <property type="match status" value="1"/>
</dbReference>
<name>A0A139SYD1_9GAMM</name>
<comment type="caution">
    <text evidence="9">The sequence shown here is derived from an EMBL/GenBank/DDBJ whole genome shotgun (WGS) entry which is preliminary data.</text>
</comment>
<evidence type="ECO:0000256" key="3">
    <source>
        <dbReference type="ARBA" id="ARBA00022827"/>
    </source>
</evidence>
<feature type="binding site" evidence="6">
    <location>
        <begin position="116"/>
        <end position="122"/>
    </location>
    <ligand>
        <name>FAD</name>
        <dbReference type="ChEBI" id="CHEBI:57692"/>
    </ligand>
</feature>
<feature type="binding site" evidence="5">
    <location>
        <position position="387"/>
    </location>
    <ligand>
        <name>substrate</name>
    </ligand>
</feature>
<feature type="active site" description="Proton donor/acceptor" evidence="4">
    <location>
        <position position="448"/>
    </location>
</feature>
<dbReference type="InterPro" id="IPR006094">
    <property type="entry name" value="Oxid_FAD_bind_N"/>
</dbReference>
<dbReference type="InterPro" id="IPR016164">
    <property type="entry name" value="FAD-linked_Oxase-like_C"/>
</dbReference>
<dbReference type="InterPro" id="IPR025650">
    <property type="entry name" value="Alkyl-DHAP_Synthase"/>
</dbReference>
<evidence type="ECO:0000256" key="7">
    <source>
        <dbReference type="PIRSR" id="PIRSR625650-4"/>
    </source>
</evidence>
<keyword evidence="2" id="KW-0285">Flavoprotein</keyword>
<dbReference type="SUPFAM" id="SSF55103">
    <property type="entry name" value="FAD-linked oxidases, C-terminal domain"/>
    <property type="match status" value="1"/>
</dbReference>
<dbReference type="OrthoDB" id="9811557at2"/>
<dbReference type="InterPro" id="IPR016167">
    <property type="entry name" value="FAD-bd_PCMH_sub1"/>
</dbReference>
<dbReference type="Gene3D" id="3.30.300.330">
    <property type="match status" value="1"/>
</dbReference>
<evidence type="ECO:0000256" key="5">
    <source>
        <dbReference type="PIRSR" id="PIRSR625650-2"/>
    </source>
</evidence>
<dbReference type="SUPFAM" id="SSF56176">
    <property type="entry name" value="FAD-binding/transporter-associated domain-like"/>
    <property type="match status" value="1"/>
</dbReference>
<dbReference type="PROSITE" id="PS51387">
    <property type="entry name" value="FAD_PCMH"/>
    <property type="match status" value="1"/>
</dbReference>
<dbReference type="Proteomes" id="UP000072660">
    <property type="component" value="Unassembled WGS sequence"/>
</dbReference>
<feature type="site" description="Important for enzyme activity" evidence="7">
    <location>
        <position position="299"/>
    </location>
</feature>
<dbReference type="Gene3D" id="3.30.70.3450">
    <property type="match status" value="1"/>
</dbReference>
<dbReference type="GO" id="GO:0008609">
    <property type="term" value="F:alkylglycerone-phosphate synthase activity"/>
    <property type="evidence" value="ECO:0007669"/>
    <property type="project" value="InterPro"/>
</dbReference>
<evidence type="ECO:0000256" key="4">
    <source>
        <dbReference type="PIRSR" id="PIRSR625650-1"/>
    </source>
</evidence>
<dbReference type="PANTHER" id="PTHR46568">
    <property type="entry name" value="ALKYLDIHYDROXYACETONEPHOSPHATE SYNTHASE, PEROXISOMAL"/>
    <property type="match status" value="1"/>
</dbReference>
<dbReference type="InterPro" id="IPR016166">
    <property type="entry name" value="FAD-bd_PCMH"/>
</dbReference>
<dbReference type="InterPro" id="IPR036318">
    <property type="entry name" value="FAD-bd_PCMH-like_sf"/>
</dbReference>
<evidence type="ECO:0000256" key="6">
    <source>
        <dbReference type="PIRSR" id="PIRSR625650-3"/>
    </source>
</evidence>
<evidence type="ECO:0000313" key="10">
    <source>
        <dbReference type="Proteomes" id="UP000072660"/>
    </source>
</evidence>
<dbReference type="Gene3D" id="1.10.45.10">
    <property type="entry name" value="Vanillyl-alcohol Oxidase, Chain A, domain 4"/>
    <property type="match status" value="1"/>
</dbReference>
<dbReference type="Pfam" id="PF02913">
    <property type="entry name" value="FAD-oxidase_C"/>
    <property type="match status" value="1"/>
</dbReference>
<feature type="domain" description="FAD-binding PCMH-type" evidence="8">
    <location>
        <begin position="84"/>
        <end position="264"/>
    </location>
</feature>
<proteinExistence type="inferred from homology"/>
<organism evidence="9 10">
    <name type="scientific">Ventosimonas gracilis</name>
    <dbReference type="NCBI Taxonomy" id="1680762"/>
    <lineage>
        <taxon>Bacteria</taxon>
        <taxon>Pseudomonadati</taxon>
        <taxon>Pseudomonadota</taxon>
        <taxon>Gammaproteobacteria</taxon>
        <taxon>Pseudomonadales</taxon>
        <taxon>Ventosimonadaceae</taxon>
        <taxon>Ventosimonas</taxon>
    </lineage>
</organism>
<dbReference type="RefSeq" id="WP_068386554.1">
    <property type="nucleotide sequence ID" value="NZ_LSZO01000007.1"/>
</dbReference>
<keyword evidence="10" id="KW-1185">Reference proteome</keyword>
<dbReference type="PANTHER" id="PTHR46568:SF1">
    <property type="entry name" value="ALKYLDIHYDROXYACETONEPHOSPHATE SYNTHASE, PEROXISOMAL"/>
    <property type="match status" value="1"/>
</dbReference>
<comment type="cofactor">
    <cofactor evidence="6">
        <name>FAD</name>
        <dbReference type="ChEBI" id="CHEBI:57692"/>
    </cofactor>
</comment>
<protein>
    <submittedName>
        <fullName evidence="9">FAD-linked oxidase</fullName>
    </submittedName>
</protein>